<name>A0ABT5U065_9MICO</name>
<feature type="transmembrane region" description="Helical" evidence="1">
    <location>
        <begin position="15"/>
        <end position="33"/>
    </location>
</feature>
<keyword evidence="1" id="KW-0472">Membrane</keyword>
<dbReference type="EMBL" id="JARACI010000902">
    <property type="protein sequence ID" value="MDD9206501.1"/>
    <property type="molecule type" value="Genomic_DNA"/>
</dbReference>
<keyword evidence="3" id="KW-1185">Reference proteome</keyword>
<proteinExistence type="predicted"/>
<comment type="caution">
    <text evidence="2">The sequence shown here is derived from an EMBL/GenBank/DDBJ whole genome shotgun (WGS) entry which is preliminary data.</text>
</comment>
<reference evidence="2" key="1">
    <citation type="submission" date="2023-02" db="EMBL/GenBank/DDBJ databases">
        <title>Georgenia sp.10Sc9-8, isolated from a soil sample collected from the Taklamakan desert.</title>
        <authorList>
            <person name="Liu S."/>
        </authorList>
    </citation>
    <scope>NUCLEOTIDE SEQUENCE</scope>
    <source>
        <strain evidence="2">10Sc9-8</strain>
    </source>
</reference>
<evidence type="ECO:0008006" key="4">
    <source>
        <dbReference type="Google" id="ProtNLM"/>
    </source>
</evidence>
<dbReference type="Proteomes" id="UP001165561">
    <property type="component" value="Unassembled WGS sequence"/>
</dbReference>
<evidence type="ECO:0000313" key="3">
    <source>
        <dbReference type="Proteomes" id="UP001165561"/>
    </source>
</evidence>
<gene>
    <name evidence="2" type="ORF">PU560_08475</name>
</gene>
<protein>
    <recommendedName>
        <fullName evidence="4">SHOCT domain-containing protein</fullName>
    </recommendedName>
</protein>
<keyword evidence="1" id="KW-0812">Transmembrane</keyword>
<sequence length="85" mass="9112">MGGGTATVGISVGPAWPLVAVGVVAVLAMVGSLRGRRRRGDRNPSDGATVEEVQFTDDVWLQRFARGEIDAAEYESRARRRPETG</sequence>
<accession>A0ABT5U065</accession>
<keyword evidence="1" id="KW-1133">Transmembrane helix</keyword>
<evidence type="ECO:0000256" key="1">
    <source>
        <dbReference type="SAM" id="Phobius"/>
    </source>
</evidence>
<organism evidence="2 3">
    <name type="scientific">Georgenia halotolerans</name>
    <dbReference type="NCBI Taxonomy" id="3028317"/>
    <lineage>
        <taxon>Bacteria</taxon>
        <taxon>Bacillati</taxon>
        <taxon>Actinomycetota</taxon>
        <taxon>Actinomycetes</taxon>
        <taxon>Micrococcales</taxon>
        <taxon>Bogoriellaceae</taxon>
        <taxon>Georgenia</taxon>
    </lineage>
</organism>
<evidence type="ECO:0000313" key="2">
    <source>
        <dbReference type="EMBL" id="MDD9206501.1"/>
    </source>
</evidence>